<proteinExistence type="predicted"/>
<protein>
    <submittedName>
        <fullName evidence="1">Uncharacterized protein</fullName>
    </submittedName>
</protein>
<organism evidence="1">
    <name type="scientific">Arundo donax</name>
    <name type="common">Giant reed</name>
    <name type="synonym">Donax arundinaceus</name>
    <dbReference type="NCBI Taxonomy" id="35708"/>
    <lineage>
        <taxon>Eukaryota</taxon>
        <taxon>Viridiplantae</taxon>
        <taxon>Streptophyta</taxon>
        <taxon>Embryophyta</taxon>
        <taxon>Tracheophyta</taxon>
        <taxon>Spermatophyta</taxon>
        <taxon>Magnoliopsida</taxon>
        <taxon>Liliopsida</taxon>
        <taxon>Poales</taxon>
        <taxon>Poaceae</taxon>
        <taxon>PACMAD clade</taxon>
        <taxon>Arundinoideae</taxon>
        <taxon>Arundineae</taxon>
        <taxon>Arundo</taxon>
    </lineage>
</organism>
<evidence type="ECO:0000313" key="1">
    <source>
        <dbReference type="EMBL" id="JAE19512.1"/>
    </source>
</evidence>
<dbReference type="EMBL" id="GBRH01178384">
    <property type="protein sequence ID" value="JAE19512.1"/>
    <property type="molecule type" value="Transcribed_RNA"/>
</dbReference>
<accession>A0A0A9G4R9</accession>
<name>A0A0A9G4R9_ARUDO</name>
<reference evidence="1" key="2">
    <citation type="journal article" date="2015" name="Data Brief">
        <title>Shoot transcriptome of the giant reed, Arundo donax.</title>
        <authorList>
            <person name="Barrero R.A."/>
            <person name="Guerrero F.D."/>
            <person name="Moolhuijzen P."/>
            <person name="Goolsby J.A."/>
            <person name="Tidwell J."/>
            <person name="Bellgard S.E."/>
            <person name="Bellgard M.I."/>
        </authorList>
    </citation>
    <scope>NUCLEOTIDE SEQUENCE</scope>
    <source>
        <tissue evidence="1">Shoot tissue taken approximately 20 cm above the soil surface</tissue>
    </source>
</reference>
<sequence length="63" mass="7157">MTNIEHFEHRTITKGGGNVANELIVLKVKHGEGCRCKAERRRYLSAKAVVACIERNQILRQLP</sequence>
<reference evidence="1" key="1">
    <citation type="submission" date="2014-09" db="EMBL/GenBank/DDBJ databases">
        <authorList>
            <person name="Magalhaes I.L.F."/>
            <person name="Oliveira U."/>
            <person name="Santos F.R."/>
            <person name="Vidigal T.H.D.A."/>
            <person name="Brescovit A.D."/>
            <person name="Santos A.J."/>
        </authorList>
    </citation>
    <scope>NUCLEOTIDE SEQUENCE</scope>
    <source>
        <tissue evidence="1">Shoot tissue taken approximately 20 cm above the soil surface</tissue>
    </source>
</reference>
<dbReference type="AlphaFoldDB" id="A0A0A9G4R9"/>